<name>A0A3P9J195_ORYLA</name>
<proteinExistence type="predicted"/>
<dbReference type="CDD" id="cd09076">
    <property type="entry name" value="L1-EN"/>
    <property type="match status" value="1"/>
</dbReference>
<reference evidence="2" key="4">
    <citation type="submission" date="2025-09" db="UniProtKB">
        <authorList>
            <consortium name="Ensembl"/>
        </authorList>
    </citation>
    <scope>IDENTIFICATION</scope>
    <source>
        <strain evidence="2">HSOK</strain>
    </source>
</reference>
<reference evidence="2 3" key="2">
    <citation type="submission" date="2017-04" db="EMBL/GenBank/DDBJ databases">
        <title>CpG methylation of centromeres and impact of large insertions on vertebrate speciation.</title>
        <authorList>
            <person name="Ichikawa K."/>
            <person name="Yoshimura J."/>
            <person name="Morishita S."/>
        </authorList>
    </citation>
    <scope>NUCLEOTIDE SEQUENCE</scope>
    <source>
        <strain evidence="2 3">HSOK</strain>
    </source>
</reference>
<evidence type="ECO:0000259" key="1">
    <source>
        <dbReference type="PROSITE" id="PS50878"/>
    </source>
</evidence>
<dbReference type="Ensembl" id="ENSORLT00015004119.1">
    <property type="protein sequence ID" value="ENSORLP00015025946.1"/>
    <property type="gene ID" value="ENSORLG00015007330.1"/>
</dbReference>
<evidence type="ECO:0000313" key="3">
    <source>
        <dbReference type="Proteomes" id="UP000265200"/>
    </source>
</evidence>
<dbReference type="AlphaFoldDB" id="A0A3P9J195"/>
<dbReference type="InterPro" id="IPR036691">
    <property type="entry name" value="Endo/exonu/phosph_ase_sf"/>
</dbReference>
<organism evidence="2 3">
    <name type="scientific">Oryzias latipes</name>
    <name type="common">Japanese rice fish</name>
    <name type="synonym">Japanese killifish</name>
    <dbReference type="NCBI Taxonomy" id="8090"/>
    <lineage>
        <taxon>Eukaryota</taxon>
        <taxon>Metazoa</taxon>
        <taxon>Chordata</taxon>
        <taxon>Craniata</taxon>
        <taxon>Vertebrata</taxon>
        <taxon>Euteleostomi</taxon>
        <taxon>Actinopterygii</taxon>
        <taxon>Neopterygii</taxon>
        <taxon>Teleostei</taxon>
        <taxon>Neoteleostei</taxon>
        <taxon>Acanthomorphata</taxon>
        <taxon>Ovalentaria</taxon>
        <taxon>Atherinomorphae</taxon>
        <taxon>Beloniformes</taxon>
        <taxon>Adrianichthyidae</taxon>
        <taxon>Oryziinae</taxon>
        <taxon>Oryzias</taxon>
    </lineage>
</organism>
<reference key="1">
    <citation type="journal article" date="2007" name="Nature">
        <title>The medaka draft genome and insights into vertebrate genome evolution.</title>
        <authorList>
            <person name="Kasahara M."/>
            <person name="Naruse K."/>
            <person name="Sasaki S."/>
            <person name="Nakatani Y."/>
            <person name="Qu W."/>
            <person name="Ahsan B."/>
            <person name="Yamada T."/>
            <person name="Nagayasu Y."/>
            <person name="Doi K."/>
            <person name="Kasai Y."/>
            <person name="Jindo T."/>
            <person name="Kobayashi D."/>
            <person name="Shimada A."/>
            <person name="Toyoda A."/>
            <person name="Kuroki Y."/>
            <person name="Fujiyama A."/>
            <person name="Sasaki T."/>
            <person name="Shimizu A."/>
            <person name="Asakawa S."/>
            <person name="Shimizu N."/>
            <person name="Hashimoto S."/>
            <person name="Yang J."/>
            <person name="Lee Y."/>
            <person name="Matsushima K."/>
            <person name="Sugano S."/>
            <person name="Sakaizumi M."/>
            <person name="Narita T."/>
            <person name="Ohishi K."/>
            <person name="Haga S."/>
            <person name="Ohta F."/>
            <person name="Nomoto H."/>
            <person name="Nogata K."/>
            <person name="Morishita T."/>
            <person name="Endo T."/>
            <person name="Shin-I T."/>
            <person name="Takeda H."/>
            <person name="Morishita S."/>
            <person name="Kohara Y."/>
        </authorList>
    </citation>
    <scope>NUCLEOTIDE SEQUENCE [LARGE SCALE GENOMIC DNA]</scope>
    <source>
        <strain>Hd-rR</strain>
    </source>
</reference>
<dbReference type="InterPro" id="IPR005135">
    <property type="entry name" value="Endo/exonuclease/phosphatase"/>
</dbReference>
<dbReference type="SUPFAM" id="SSF56672">
    <property type="entry name" value="DNA/RNA polymerases"/>
    <property type="match status" value="1"/>
</dbReference>
<dbReference type="SUPFAM" id="SSF56219">
    <property type="entry name" value="DNase I-like"/>
    <property type="match status" value="1"/>
</dbReference>
<dbReference type="PANTHER" id="PTHR31635:SF196">
    <property type="entry name" value="REVERSE TRANSCRIPTASE DOMAIN-CONTAINING PROTEIN-RELATED"/>
    <property type="match status" value="1"/>
</dbReference>
<dbReference type="Pfam" id="PF13966">
    <property type="entry name" value="zf-RVT"/>
    <property type="match status" value="1"/>
</dbReference>
<protein>
    <recommendedName>
        <fullName evidence="1">Reverse transcriptase domain-containing protein</fullName>
    </recommendedName>
</protein>
<dbReference type="Pfam" id="PF00078">
    <property type="entry name" value="RVT_1"/>
    <property type="match status" value="1"/>
</dbReference>
<dbReference type="CDD" id="cd01650">
    <property type="entry name" value="RT_nLTR_like"/>
    <property type="match status" value="1"/>
</dbReference>
<feature type="domain" description="Reverse transcriptase" evidence="1">
    <location>
        <begin position="501"/>
        <end position="768"/>
    </location>
</feature>
<accession>A0A3P9J195</accession>
<dbReference type="GO" id="GO:0003824">
    <property type="term" value="F:catalytic activity"/>
    <property type="evidence" value="ECO:0007669"/>
    <property type="project" value="InterPro"/>
</dbReference>
<evidence type="ECO:0000313" key="2">
    <source>
        <dbReference type="Ensembl" id="ENSORLP00015025946.1"/>
    </source>
</evidence>
<sequence>MLHLKTGISLLSLNARGLRDLTKRKRFFLFCKGKNVDFVFLQETHSTNEDKSFWSQQWGDKVFFSHGNSRSAGVAVLLKNFQGKIVSHIADAHGHWLIIIIDIDNLKFILVNIYGYNNIKENKILLEQISLQLDQLRLAYSSNNIIVGGDLNLVQDDWMDRFPSNFDSSHPNGTFNNFCDGQGLTDTWRHLNPGIIQFTWFNSNYKLKSRIDHWLISNHLLCHEVKCNISAAPLTDHCSVILYIKPKNSIKYLNKYWKFNSSLIKNIDYCQEIKSLISEIETSEELDSPVRKWEYLKYRIRKLSISFSKKLKSNLDKKELDIIKQLNDLCCKPNPSEDDRQQILNLQSKLDELYTQRARGAYIRSRARWIEEGEKNSAYFCSLEKRRQKRNSLKSLLVNDIEITDEKAISSEIYRFYSHLYSSKFSRTDCDNFIKEITQHIPKIDDNFKQTCDKQLLISELDAVISRLSLNKSPGSDGLTGDFYRHFWEDIRNLLHQVFLEIFETCTLPTTTKHGIIVSIPKPDKDPRLIDNRRPITLRNSDYKLLTYIFASRLQTGLSELIAETQSGFLKGRSIHNNIRLVMDIIEYRHLIKDNGFILFLDFYKAFDSVEHPFIMTALENFGFGTKFRNLIYGLYQNINSCVILPNGTTPSFKVDVGIPQGCPISPYLFLLATEMLAIYIKNCSEIKKLNVLGTEIIISQLADDTTLFLKDEHQIKAAIEKVKHFSKASGLNLNLKKCELLAIHDTPLKEINHIPIKSEIKYLGIYINKDQKIGQSRNVGEKLDECKTRLNMWLQRDISLLGRIYLTKMEGLSRCIYPSYSNAIPNKMIKSINQMTFNFIWRNKPHYMRKNYMVKEFKDGGLKVIDFDSLNGTLKINWLKSWIKHNQSFWFCIPNHLFNKLGGLKLVLISDFDINKLPIALSEFHKQILLYWKILYVHNFSPHSNIIWNNRYILHRNKSLFCAEWFDRGVWSVSDLMDTEGNLLDYEQFCLKHNFNPPISEFLKVRNSLPREFVFLTRNTMTHLKIKPQLATLSIEGCPLMDRKCNNSFIRNWFIERFFPGRQNKNNILQKFEQNVVTKLRTDFMKLPIPPKVKETHFKIMNDIYPSKELLRLRFNIDDNSCSFCQTAVEDIDHIFFLCDVVQVFWLDVYKWLRHKFPFIMDFFSKEVIIFGLSLHNNVNNVCINTVLCLAKFFIHKNRLQKCHPSFNFFNNEVNLYLKSIKLIDSPKAITIY</sequence>
<dbReference type="InterPro" id="IPR043502">
    <property type="entry name" value="DNA/RNA_pol_sf"/>
</dbReference>
<dbReference type="InterPro" id="IPR026960">
    <property type="entry name" value="RVT-Znf"/>
</dbReference>
<reference evidence="2" key="3">
    <citation type="submission" date="2025-08" db="UniProtKB">
        <authorList>
            <consortium name="Ensembl"/>
        </authorList>
    </citation>
    <scope>IDENTIFICATION</scope>
    <source>
        <strain evidence="2">HSOK</strain>
    </source>
</reference>
<dbReference type="Gene3D" id="3.60.10.10">
    <property type="entry name" value="Endonuclease/exonuclease/phosphatase"/>
    <property type="match status" value="1"/>
</dbReference>
<dbReference type="InterPro" id="IPR000477">
    <property type="entry name" value="RT_dom"/>
</dbReference>
<dbReference type="Pfam" id="PF03372">
    <property type="entry name" value="Exo_endo_phos"/>
    <property type="match status" value="1"/>
</dbReference>
<dbReference type="PANTHER" id="PTHR31635">
    <property type="entry name" value="REVERSE TRANSCRIPTASE DOMAIN-CONTAINING PROTEIN-RELATED"/>
    <property type="match status" value="1"/>
</dbReference>
<dbReference type="PROSITE" id="PS50878">
    <property type="entry name" value="RT_POL"/>
    <property type="match status" value="1"/>
</dbReference>
<dbReference type="Proteomes" id="UP000265200">
    <property type="component" value="Chromosome 22"/>
</dbReference>